<keyword evidence="4" id="KW-1185">Reference proteome</keyword>
<dbReference type="InterPro" id="IPR009030">
    <property type="entry name" value="Growth_fac_rcpt_cys_sf"/>
</dbReference>
<reference evidence="3 4" key="1">
    <citation type="submission" date="2024-03" db="EMBL/GenBank/DDBJ databases">
        <title>Aureococcus anophagefferens CCMP1851 and Kratosvirus quantuckense: Draft genome of a second virus-susceptible host strain in the model system.</title>
        <authorList>
            <person name="Chase E."/>
            <person name="Truchon A.R."/>
            <person name="Schepens W."/>
            <person name="Wilhelm S.W."/>
        </authorList>
    </citation>
    <scope>NUCLEOTIDE SEQUENCE [LARGE SCALE GENOMIC DNA]</scope>
    <source>
        <strain evidence="3 4">CCMP1851</strain>
    </source>
</reference>
<organism evidence="3 4">
    <name type="scientific">Aureococcus anophagefferens</name>
    <name type="common">Harmful bloom alga</name>
    <dbReference type="NCBI Taxonomy" id="44056"/>
    <lineage>
        <taxon>Eukaryota</taxon>
        <taxon>Sar</taxon>
        <taxon>Stramenopiles</taxon>
        <taxon>Ochrophyta</taxon>
        <taxon>Pelagophyceae</taxon>
        <taxon>Pelagomonadales</taxon>
        <taxon>Pelagomonadaceae</taxon>
        <taxon>Aureococcus</taxon>
    </lineage>
</organism>
<feature type="compositionally biased region" description="Low complexity" evidence="1">
    <location>
        <begin position="381"/>
        <end position="404"/>
    </location>
</feature>
<feature type="domain" description="Tyrosine-protein kinase ephrin type A/B receptor-like" evidence="2">
    <location>
        <begin position="671"/>
        <end position="699"/>
    </location>
</feature>
<dbReference type="PANTHER" id="PTHR46104:SF1">
    <property type="entry name" value="GENE 9195-RELATED"/>
    <property type="match status" value="1"/>
</dbReference>
<proteinExistence type="predicted"/>
<name>A0ABR1G140_AURAN</name>
<evidence type="ECO:0000256" key="1">
    <source>
        <dbReference type="SAM" id="MobiDB-lite"/>
    </source>
</evidence>
<dbReference type="PANTHER" id="PTHR46104">
    <property type="entry name" value="GENE 9195-RELATED-RELATED"/>
    <property type="match status" value="1"/>
</dbReference>
<dbReference type="Proteomes" id="UP001363151">
    <property type="component" value="Unassembled WGS sequence"/>
</dbReference>
<dbReference type="SMART" id="SM01411">
    <property type="entry name" value="Ephrin_rec_like"/>
    <property type="match status" value="10"/>
</dbReference>
<dbReference type="SUPFAM" id="SSF69318">
    <property type="entry name" value="Integrin alpha N-terminal domain"/>
    <property type="match status" value="1"/>
</dbReference>
<feature type="domain" description="Tyrosine-protein kinase ephrin type A/B receptor-like" evidence="2">
    <location>
        <begin position="517"/>
        <end position="564"/>
    </location>
</feature>
<dbReference type="Pfam" id="PF07699">
    <property type="entry name" value="Ephrin_rec_like"/>
    <property type="match status" value="5"/>
</dbReference>
<feature type="region of interest" description="Disordered" evidence="1">
    <location>
        <begin position="355"/>
        <end position="452"/>
    </location>
</feature>
<accession>A0ABR1G140</accession>
<protein>
    <submittedName>
        <fullName evidence="3">Serralysin-like protein</fullName>
    </submittedName>
</protein>
<feature type="domain" description="Tyrosine-protein kinase ephrin type A/B receptor-like" evidence="2">
    <location>
        <begin position="978"/>
        <end position="1025"/>
    </location>
</feature>
<evidence type="ECO:0000259" key="2">
    <source>
        <dbReference type="Pfam" id="PF07699"/>
    </source>
</evidence>
<feature type="compositionally biased region" description="Low complexity" evidence="1">
    <location>
        <begin position="617"/>
        <end position="635"/>
    </location>
</feature>
<feature type="region of interest" description="Disordered" evidence="1">
    <location>
        <begin position="607"/>
        <end position="665"/>
    </location>
</feature>
<feature type="compositionally biased region" description="Low complexity" evidence="1">
    <location>
        <begin position="649"/>
        <end position="665"/>
    </location>
</feature>
<evidence type="ECO:0000313" key="3">
    <source>
        <dbReference type="EMBL" id="KAK7242273.1"/>
    </source>
</evidence>
<feature type="domain" description="Tyrosine-protein kinase ephrin type A/B receptor-like" evidence="2">
    <location>
        <begin position="722"/>
        <end position="751"/>
    </location>
</feature>
<dbReference type="EMBL" id="JBBJCI010000146">
    <property type="protein sequence ID" value="KAK7242273.1"/>
    <property type="molecule type" value="Genomic_DNA"/>
</dbReference>
<sequence>MLTLFEKRVGYFYFRDELQVDEETLSRVLAQHGPVLSQRRDTLQRKGGAREALDLDDARRCGASAGSAASPSYEAVTGAANPFDGIDVGAFGHWSKPAFADVDGDGDLDLVVGEYDGTLFYYERRVRGASPSYEAVTDAANPFDGIDVGLQRARPRSPTSTATATSTSSWAKRTGGVLNYFDRRSARVADYAPVTGAASPFDGIDVGSRSKPALADLDGDGDLDLVVDLGRILGRLYYYENFGSAASPTYAARTGSANPFDGIDVSGSTLAGFADLDGRRGDLDLVVGEDNGALNYYENVGSAASPDYAPVTGTANPFYGIDIVPRRPTTQVPGVVMQCGECQAGFYGSTCEPCPQGGDEDRNAPRLTDTCGVAGAPPSRAAPATTVGAAPGRARASATSSRGAAARRGRVQRGPSRPRPSTATSTSQTARGGDAGTFSAEGDPRHGRAAGKSSAAGASECASCSAGSYSAPGASECIDCEAGTYQDLTGQSSCKLADAGFFADAIGASEQIACDAGKYSGSGADECIDCEAGTYQDLTGQSSCKLADAGFFVDAIGASEQIACDAGKYSSSGASECSTCTVRTYQGETGQSSCALADAGFFVQRTADGARPEQTRAMRASTAAPARTSASTARPGRTRTRRASRAARSRTPGPSPSADGAAGADRCGDAGKYSGSGASECDDCAAGTYQDATGQSSCALADGGSFVQADGRAGADRVGDAGKYSGSGADECVDCEAGTYQDATGQSSCALADAGSFVQADGASEQTVLAAMRGQVQRLRARRACDDCAAGTYQDATGQSSCALADGGSFVQADGASEQTARCGQVQRRADDSECAYACEVGTYSTEGSDTHLCTLCPSGYSSVGKYKGATPRARASASACPVGKYKGAGSGPCLDAPRAKHADEEASGDEEALAEAGSFVASTGASASTPCFAGSYAATASSECATCEVGTYSTEGDSSCTRPPPERASECSACPVGTFKGAGSGPCIECGAGTYGPETGQSSCALADAGSFVNETGASTQTLCDAGKISGSGAIERDVPCQPGPSRTARAAPPACQLSNAGSFVGASGASIDAGVRRGVLQRHGRVRVHTLRGRNVRAERTIVLRLSRVRARDHGGFAGSHSGDDVSRGPVLRSSLALNGVDASAFNDDAVANAQLKAALEATLVADLFSFMVDSAGIASVGPAVAGGSSAKIWFELEANYTAAADEDLMSTEGLV</sequence>
<dbReference type="InterPro" id="IPR028994">
    <property type="entry name" value="Integrin_alpha_N"/>
</dbReference>
<feature type="domain" description="Tyrosine-protein kinase ephrin type A/B receptor-like" evidence="2">
    <location>
        <begin position="467"/>
        <end position="514"/>
    </location>
</feature>
<dbReference type="Gene3D" id="2.10.50.10">
    <property type="entry name" value="Tumor Necrosis Factor Receptor, subunit A, domain 2"/>
    <property type="match status" value="4"/>
</dbReference>
<comment type="caution">
    <text evidence="3">The sequence shown here is derived from an EMBL/GenBank/DDBJ whole genome shotgun (WGS) entry which is preliminary data.</text>
</comment>
<feature type="compositionally biased region" description="Basic residues" evidence="1">
    <location>
        <begin position="636"/>
        <end position="648"/>
    </location>
</feature>
<gene>
    <name evidence="3" type="ORF">SO694_00013432</name>
</gene>
<dbReference type="SUPFAM" id="SSF57184">
    <property type="entry name" value="Growth factor receptor domain"/>
    <property type="match status" value="2"/>
</dbReference>
<evidence type="ECO:0000313" key="4">
    <source>
        <dbReference type="Proteomes" id="UP001363151"/>
    </source>
</evidence>
<dbReference type="InterPro" id="IPR011641">
    <property type="entry name" value="Tyr-kin_ephrin_A/B_rcpt-like"/>
</dbReference>
<feature type="compositionally biased region" description="Low complexity" evidence="1">
    <location>
        <begin position="413"/>
        <end position="432"/>
    </location>
</feature>